<dbReference type="Proteomes" id="UP000000496">
    <property type="component" value="Chromosome gsn.131"/>
</dbReference>
<evidence type="ECO:0000313" key="2">
    <source>
        <dbReference type="Proteomes" id="UP000000496"/>
    </source>
</evidence>
<dbReference type="AlphaFoldDB" id="F8L869"/>
<dbReference type="HOGENOM" id="CLU_3103820_0_0_0"/>
<dbReference type="KEGG" id="sng:SNE_A11070"/>
<organism evidence="1 2">
    <name type="scientific">Simkania negevensis (strain ATCC VR-1471 / DSM 27360 / Z)</name>
    <dbReference type="NCBI Taxonomy" id="331113"/>
    <lineage>
        <taxon>Bacteria</taxon>
        <taxon>Pseudomonadati</taxon>
        <taxon>Chlamydiota</taxon>
        <taxon>Chlamydiia</taxon>
        <taxon>Parachlamydiales</taxon>
        <taxon>Simkaniaceae</taxon>
        <taxon>Simkania</taxon>
    </lineage>
</organism>
<sequence>MEEQLSHTAFGRSYLSHSFYTILPSFFKEKLFHRRKVGDMIYESLGVEIHE</sequence>
<dbReference type="EMBL" id="FR872582">
    <property type="protein sequence ID" value="CCB88984.1"/>
    <property type="molecule type" value="Genomic_DNA"/>
</dbReference>
<accession>F8L869</accession>
<keyword evidence="2" id="KW-1185">Reference proteome</keyword>
<evidence type="ECO:0000313" key="1">
    <source>
        <dbReference type="EMBL" id="CCB88984.1"/>
    </source>
</evidence>
<protein>
    <submittedName>
        <fullName evidence="1">Uncharacterized protein</fullName>
    </submittedName>
</protein>
<name>F8L869_SIMNZ</name>
<reference evidence="1 2" key="2">
    <citation type="journal article" date="2011" name="Mol. Biol. Evol.">
        <title>Unity in variety--the pan-genome of the Chlamydiae.</title>
        <authorList>
            <person name="Collingro A."/>
            <person name="Tischler P."/>
            <person name="Weinmaier T."/>
            <person name="Penz T."/>
            <person name="Heinz E."/>
            <person name="Brunham R.C."/>
            <person name="Read T.D."/>
            <person name="Bavoil P.M."/>
            <person name="Sachse K."/>
            <person name="Kahane S."/>
            <person name="Friedman M.G."/>
            <person name="Rattei T."/>
            <person name="Myers G.S."/>
            <person name="Horn M."/>
        </authorList>
    </citation>
    <scope>NUCLEOTIDE SEQUENCE [LARGE SCALE GENOMIC DNA]</scope>
    <source>
        <strain evidence="2">ATCC VR-1471 / Z</strain>
    </source>
</reference>
<gene>
    <name evidence="1" type="ordered locus">SNE_A11070</name>
</gene>
<dbReference type="STRING" id="331113.SNE_A11070"/>
<proteinExistence type="predicted"/>
<reference key="1">
    <citation type="journal article" date="2011" name="Mol. Biol. Evol.">
        <title>Unity in variety -- the pan-genome of the Chlamydiae.</title>
        <authorList>
            <person name="Collingro A."/>
            <person name="Tischler P."/>
            <person name="Weinmaier T."/>
            <person name="Penz T."/>
            <person name="Heinz E."/>
            <person name="Brunham R.C."/>
            <person name="Read T.D."/>
            <person name="Bavoil P.M."/>
            <person name="Sachse K."/>
            <person name="Kahane S."/>
            <person name="Friedman M.G."/>
            <person name="Rattei T."/>
            <person name="Myers G.S.A."/>
            <person name="Horn M."/>
        </authorList>
    </citation>
    <scope>NUCLEOTIDE SEQUENCE</scope>
    <source>
        <strain>Z</strain>
    </source>
</reference>